<keyword evidence="2" id="KW-1185">Reference proteome</keyword>
<accession>A0A2H3BBQ1</accession>
<dbReference type="Proteomes" id="UP000218334">
    <property type="component" value="Unassembled WGS sequence"/>
</dbReference>
<reference evidence="2" key="1">
    <citation type="journal article" date="2017" name="Nat. Ecol. Evol.">
        <title>Genome expansion and lineage-specific genetic innovations in the forest pathogenic fungi Armillaria.</title>
        <authorList>
            <person name="Sipos G."/>
            <person name="Prasanna A.N."/>
            <person name="Walter M.C."/>
            <person name="O'Connor E."/>
            <person name="Balint B."/>
            <person name="Krizsan K."/>
            <person name="Kiss B."/>
            <person name="Hess J."/>
            <person name="Varga T."/>
            <person name="Slot J."/>
            <person name="Riley R."/>
            <person name="Boka B."/>
            <person name="Rigling D."/>
            <person name="Barry K."/>
            <person name="Lee J."/>
            <person name="Mihaltcheva S."/>
            <person name="LaButti K."/>
            <person name="Lipzen A."/>
            <person name="Waldron R."/>
            <person name="Moloney N.M."/>
            <person name="Sperisen C."/>
            <person name="Kredics L."/>
            <person name="Vagvoelgyi C."/>
            <person name="Patrignani A."/>
            <person name="Fitzpatrick D."/>
            <person name="Nagy I."/>
            <person name="Doyle S."/>
            <person name="Anderson J.B."/>
            <person name="Grigoriev I.V."/>
            <person name="Gueldener U."/>
            <person name="Muensterkoetter M."/>
            <person name="Nagy L.G."/>
        </authorList>
    </citation>
    <scope>NUCLEOTIDE SEQUENCE [LARGE SCALE GENOMIC DNA]</scope>
    <source>
        <strain evidence="2">28-4</strain>
    </source>
</reference>
<organism evidence="1 2">
    <name type="scientific">Armillaria solidipes</name>
    <dbReference type="NCBI Taxonomy" id="1076256"/>
    <lineage>
        <taxon>Eukaryota</taxon>
        <taxon>Fungi</taxon>
        <taxon>Dikarya</taxon>
        <taxon>Basidiomycota</taxon>
        <taxon>Agaricomycotina</taxon>
        <taxon>Agaricomycetes</taxon>
        <taxon>Agaricomycetidae</taxon>
        <taxon>Agaricales</taxon>
        <taxon>Marasmiineae</taxon>
        <taxon>Physalacriaceae</taxon>
        <taxon>Armillaria</taxon>
    </lineage>
</organism>
<proteinExistence type="predicted"/>
<dbReference type="AlphaFoldDB" id="A0A2H3BBQ1"/>
<evidence type="ECO:0000313" key="1">
    <source>
        <dbReference type="EMBL" id="PBK68309.1"/>
    </source>
</evidence>
<dbReference type="EMBL" id="KZ293433">
    <property type="protein sequence ID" value="PBK68309.1"/>
    <property type="molecule type" value="Genomic_DNA"/>
</dbReference>
<sequence>MPGSDLQPPLAIPSYLSRTFTRTHPHHHKWIASSTINEASGSSSTSGCVIA</sequence>
<evidence type="ECO:0000313" key="2">
    <source>
        <dbReference type="Proteomes" id="UP000218334"/>
    </source>
</evidence>
<protein>
    <submittedName>
        <fullName evidence="1">Uncharacterized protein</fullName>
    </submittedName>
</protein>
<gene>
    <name evidence="1" type="ORF">ARMSODRAFT_214142</name>
</gene>
<name>A0A2H3BBQ1_9AGAR</name>